<dbReference type="Gene3D" id="2.40.40.10">
    <property type="entry name" value="RlpA-like domain"/>
    <property type="match status" value="1"/>
</dbReference>
<evidence type="ECO:0000259" key="3">
    <source>
        <dbReference type="Pfam" id="PF06725"/>
    </source>
</evidence>
<feature type="signal peptide" evidence="2">
    <location>
        <begin position="1"/>
        <end position="25"/>
    </location>
</feature>
<evidence type="ECO:0000313" key="5">
    <source>
        <dbReference type="Proteomes" id="UP000236173"/>
    </source>
</evidence>
<keyword evidence="1 2" id="KW-0732">Signal</keyword>
<sequence>MPVNAGRIVCFCVGAFICVSALAWWAVGQEQPTSSPKQPEPKPQKTIASAKGFADVLRERRRHNAVADSESVSPALSTRPEREQWLRLLASLHLRPPARPEGWKFSAYSWRRWRGALASRAGSLRRWRIVTMEATAYCPKGCCGSRHGRTATGRRAEYGVAAVDPRRIPLGTALYVDRYGFAIAADTGSAIKGNRIDLCFPTHREANRFGRRQVRVLILR</sequence>
<protein>
    <submittedName>
        <fullName evidence="4">Cell wall-binding protein YocH</fullName>
    </submittedName>
</protein>
<comment type="caution">
    <text evidence="4">The sequence shown here is derived from an EMBL/GenBank/DDBJ whole genome shotgun (WGS) entry which is preliminary data.</text>
</comment>
<gene>
    <name evidence="4" type="primary">yocH</name>
    <name evidence="4" type="ORF">HRbin17_01233</name>
</gene>
<dbReference type="InterPro" id="IPR010611">
    <property type="entry name" value="3D_dom"/>
</dbReference>
<dbReference type="EMBL" id="BEHT01000014">
    <property type="protein sequence ID" value="GBC98719.1"/>
    <property type="molecule type" value="Genomic_DNA"/>
</dbReference>
<feature type="domain" description="3D" evidence="3">
    <location>
        <begin position="161"/>
        <end position="219"/>
    </location>
</feature>
<dbReference type="PANTHER" id="PTHR39160">
    <property type="entry name" value="CELL WALL-BINDING PROTEIN YOCH"/>
    <property type="match status" value="1"/>
</dbReference>
<dbReference type="GO" id="GO:0004553">
    <property type="term" value="F:hydrolase activity, hydrolyzing O-glycosyl compounds"/>
    <property type="evidence" value="ECO:0007669"/>
    <property type="project" value="InterPro"/>
</dbReference>
<dbReference type="InterPro" id="IPR051933">
    <property type="entry name" value="Resuscitation_pf_RpfB"/>
</dbReference>
<proteinExistence type="predicted"/>
<evidence type="ECO:0000256" key="1">
    <source>
        <dbReference type="ARBA" id="ARBA00022729"/>
    </source>
</evidence>
<dbReference type="InterPro" id="IPR036908">
    <property type="entry name" value="RlpA-like_sf"/>
</dbReference>
<dbReference type="SUPFAM" id="SSF50685">
    <property type="entry name" value="Barwin-like endoglucanases"/>
    <property type="match status" value="1"/>
</dbReference>
<dbReference type="Pfam" id="PF06725">
    <property type="entry name" value="3D"/>
    <property type="match status" value="1"/>
</dbReference>
<dbReference type="GO" id="GO:0009254">
    <property type="term" value="P:peptidoglycan turnover"/>
    <property type="evidence" value="ECO:0007669"/>
    <property type="project" value="InterPro"/>
</dbReference>
<dbReference type="AlphaFoldDB" id="A0A2H5XC06"/>
<dbReference type="CDD" id="cd22786">
    <property type="entry name" value="DPBB_YuiC-like"/>
    <property type="match status" value="1"/>
</dbReference>
<dbReference type="Proteomes" id="UP000236173">
    <property type="component" value="Unassembled WGS sequence"/>
</dbReference>
<reference evidence="5" key="1">
    <citation type="submission" date="2017-09" db="EMBL/GenBank/DDBJ databases">
        <title>Metaegenomics of thermophilic ammonia-oxidizing enrichment culture.</title>
        <authorList>
            <person name="Kato S."/>
            <person name="Suzuki K."/>
        </authorList>
    </citation>
    <scope>NUCLEOTIDE SEQUENCE [LARGE SCALE GENOMIC DNA]</scope>
</reference>
<feature type="chain" id="PRO_5014192826" evidence="2">
    <location>
        <begin position="26"/>
        <end position="220"/>
    </location>
</feature>
<dbReference type="PANTHER" id="PTHR39160:SF4">
    <property type="entry name" value="RESUSCITATION-PROMOTING FACTOR RPFB"/>
    <property type="match status" value="1"/>
</dbReference>
<organism evidence="4 5">
    <name type="scientific">Candidatus Fervidibacter japonicus</name>
    <dbReference type="NCBI Taxonomy" id="2035412"/>
    <lineage>
        <taxon>Bacteria</taxon>
        <taxon>Candidatus Fervidibacterota</taxon>
        <taxon>Candidatus Fervidibacter</taxon>
    </lineage>
</organism>
<evidence type="ECO:0000313" key="4">
    <source>
        <dbReference type="EMBL" id="GBC98719.1"/>
    </source>
</evidence>
<evidence type="ECO:0000256" key="2">
    <source>
        <dbReference type="SAM" id="SignalP"/>
    </source>
</evidence>
<dbReference type="GO" id="GO:0019867">
    <property type="term" value="C:outer membrane"/>
    <property type="evidence" value="ECO:0007669"/>
    <property type="project" value="InterPro"/>
</dbReference>
<accession>A0A2H5XC06</accession>
<name>A0A2H5XC06_9BACT</name>